<evidence type="ECO:0000256" key="1">
    <source>
        <dbReference type="SAM" id="MobiDB-lite"/>
    </source>
</evidence>
<gene>
    <name evidence="2" type="ORF">SISNIDRAFT_449744</name>
</gene>
<feature type="compositionally biased region" description="Polar residues" evidence="1">
    <location>
        <begin position="1"/>
        <end position="14"/>
    </location>
</feature>
<proteinExistence type="predicted"/>
<evidence type="ECO:0000313" key="3">
    <source>
        <dbReference type="Proteomes" id="UP000076722"/>
    </source>
</evidence>
<dbReference type="Proteomes" id="UP000076722">
    <property type="component" value="Unassembled WGS sequence"/>
</dbReference>
<organism evidence="2 3">
    <name type="scientific">Sistotremastrum niveocremeum HHB9708</name>
    <dbReference type="NCBI Taxonomy" id="1314777"/>
    <lineage>
        <taxon>Eukaryota</taxon>
        <taxon>Fungi</taxon>
        <taxon>Dikarya</taxon>
        <taxon>Basidiomycota</taxon>
        <taxon>Agaricomycotina</taxon>
        <taxon>Agaricomycetes</taxon>
        <taxon>Sistotremastrales</taxon>
        <taxon>Sistotremastraceae</taxon>
        <taxon>Sertulicium</taxon>
        <taxon>Sertulicium niveocremeum</taxon>
    </lineage>
</organism>
<feature type="region of interest" description="Disordered" evidence="1">
    <location>
        <begin position="1"/>
        <end position="29"/>
    </location>
</feature>
<dbReference type="AlphaFoldDB" id="A0A164ZV01"/>
<feature type="region of interest" description="Disordered" evidence="1">
    <location>
        <begin position="52"/>
        <end position="75"/>
    </location>
</feature>
<sequence length="75" mass="7855">MAQTMKSDGIQSTRGRLRPPLSHLQANKVGQGGMGAVADGFWPGLSLIPWSGRAHTRPLGSGQVKEWGQDGKSGG</sequence>
<protein>
    <submittedName>
        <fullName evidence="2">Uncharacterized protein</fullName>
    </submittedName>
</protein>
<reference evidence="2 3" key="1">
    <citation type="journal article" date="2016" name="Mol. Biol. Evol.">
        <title>Comparative Genomics of Early-Diverging Mushroom-Forming Fungi Provides Insights into the Origins of Lignocellulose Decay Capabilities.</title>
        <authorList>
            <person name="Nagy L.G."/>
            <person name="Riley R."/>
            <person name="Tritt A."/>
            <person name="Adam C."/>
            <person name="Daum C."/>
            <person name="Floudas D."/>
            <person name="Sun H."/>
            <person name="Yadav J.S."/>
            <person name="Pangilinan J."/>
            <person name="Larsson K.H."/>
            <person name="Matsuura K."/>
            <person name="Barry K."/>
            <person name="Labutti K."/>
            <person name="Kuo R."/>
            <person name="Ohm R.A."/>
            <person name="Bhattacharya S.S."/>
            <person name="Shirouzu T."/>
            <person name="Yoshinaga Y."/>
            <person name="Martin F.M."/>
            <person name="Grigoriev I.V."/>
            <person name="Hibbett D.S."/>
        </authorList>
    </citation>
    <scope>NUCLEOTIDE SEQUENCE [LARGE SCALE GENOMIC DNA]</scope>
    <source>
        <strain evidence="2 3">HHB9708</strain>
    </source>
</reference>
<name>A0A164ZV01_9AGAM</name>
<accession>A0A164ZV01</accession>
<keyword evidence="3" id="KW-1185">Reference proteome</keyword>
<dbReference type="EMBL" id="KV419396">
    <property type="protein sequence ID" value="KZS98108.1"/>
    <property type="molecule type" value="Genomic_DNA"/>
</dbReference>
<evidence type="ECO:0000313" key="2">
    <source>
        <dbReference type="EMBL" id="KZS98108.1"/>
    </source>
</evidence>